<gene>
    <name evidence="2" type="ORF">ACFO0C_31955</name>
</gene>
<reference evidence="3" key="1">
    <citation type="journal article" date="2019" name="Int. J. Syst. Evol. Microbiol.">
        <title>The Global Catalogue of Microorganisms (GCM) 10K type strain sequencing project: providing services to taxonomists for standard genome sequencing and annotation.</title>
        <authorList>
            <consortium name="The Broad Institute Genomics Platform"/>
            <consortium name="The Broad Institute Genome Sequencing Center for Infectious Disease"/>
            <person name="Wu L."/>
            <person name="Ma J."/>
        </authorList>
    </citation>
    <scope>NUCLEOTIDE SEQUENCE [LARGE SCALE GENOMIC DNA]</scope>
    <source>
        <strain evidence="3">TBRC 5832</strain>
    </source>
</reference>
<dbReference type="Proteomes" id="UP001595867">
    <property type="component" value="Unassembled WGS sequence"/>
</dbReference>
<feature type="transmembrane region" description="Helical" evidence="1">
    <location>
        <begin position="131"/>
        <end position="151"/>
    </location>
</feature>
<evidence type="ECO:0000313" key="2">
    <source>
        <dbReference type="EMBL" id="MFC4069563.1"/>
    </source>
</evidence>
<keyword evidence="1" id="KW-0472">Membrane</keyword>
<dbReference type="EMBL" id="JBHSBL010000020">
    <property type="protein sequence ID" value="MFC4069563.1"/>
    <property type="molecule type" value="Genomic_DNA"/>
</dbReference>
<keyword evidence="1" id="KW-1133">Transmembrane helix</keyword>
<protein>
    <submittedName>
        <fullName evidence="2">Uncharacterized protein</fullName>
    </submittedName>
</protein>
<feature type="transmembrane region" description="Helical" evidence="1">
    <location>
        <begin position="40"/>
        <end position="61"/>
    </location>
</feature>
<name>A0ABV8J309_9ACTN</name>
<feature type="transmembrane region" description="Helical" evidence="1">
    <location>
        <begin position="100"/>
        <end position="124"/>
    </location>
</feature>
<evidence type="ECO:0000256" key="1">
    <source>
        <dbReference type="SAM" id="Phobius"/>
    </source>
</evidence>
<proteinExistence type="predicted"/>
<sequence length="161" mass="15977">MSAIGLLSFAARRSLACSCFGGSQVPRESVESQRTGGLGLFLFAAPAVVESSVAALAAAMFAEIADVSPLGRIGTIAVGVAAAVLSAFGAVLAFRRTVGALATIVALGLGVVGGLLALIAFAFLFAGGASLIFGVLLVHAVFSIAMIVRAVTHSRSEGATP</sequence>
<evidence type="ECO:0000313" key="3">
    <source>
        <dbReference type="Proteomes" id="UP001595867"/>
    </source>
</evidence>
<feature type="transmembrane region" description="Helical" evidence="1">
    <location>
        <begin position="73"/>
        <end position="94"/>
    </location>
</feature>
<keyword evidence="1" id="KW-0812">Transmembrane</keyword>
<keyword evidence="3" id="KW-1185">Reference proteome</keyword>
<organism evidence="2 3">
    <name type="scientific">Actinoplanes subglobosus</name>
    <dbReference type="NCBI Taxonomy" id="1547892"/>
    <lineage>
        <taxon>Bacteria</taxon>
        <taxon>Bacillati</taxon>
        <taxon>Actinomycetota</taxon>
        <taxon>Actinomycetes</taxon>
        <taxon>Micromonosporales</taxon>
        <taxon>Micromonosporaceae</taxon>
        <taxon>Actinoplanes</taxon>
    </lineage>
</organism>
<accession>A0ABV8J309</accession>
<comment type="caution">
    <text evidence="2">The sequence shown here is derived from an EMBL/GenBank/DDBJ whole genome shotgun (WGS) entry which is preliminary data.</text>
</comment>